<comment type="caution">
    <text evidence="9">The sequence shown here is derived from an EMBL/GenBank/DDBJ whole genome shotgun (WGS) entry which is preliminary data.</text>
</comment>
<dbReference type="Pfam" id="PF00892">
    <property type="entry name" value="EamA"/>
    <property type="match status" value="1"/>
</dbReference>
<feature type="transmembrane region" description="Helical" evidence="6">
    <location>
        <begin position="92"/>
        <end position="109"/>
    </location>
</feature>
<feature type="transmembrane region" description="Helical" evidence="6">
    <location>
        <begin position="28"/>
        <end position="44"/>
    </location>
</feature>
<keyword evidence="3 6" id="KW-0812">Transmembrane</keyword>
<feature type="transmembrane region" description="Helical" evidence="6">
    <location>
        <begin position="65"/>
        <end position="86"/>
    </location>
</feature>
<evidence type="ECO:0000313" key="10">
    <source>
        <dbReference type="Proteomes" id="UP000476310"/>
    </source>
</evidence>
<dbReference type="InterPro" id="IPR050638">
    <property type="entry name" value="AA-Vitamin_Transporters"/>
</dbReference>
<sequence>MVLAVLLAATWLLSGALVATTDPLAVAAGRATTSFLGLSMVAAARRATRRPALDVMKHRRRAAMALGSLGVFGYSVASIWAIRLVGATTTNVVLALLPCATFLLGAVLFRQQPGRVALAGTCLAVTAAVAYGFLDSGKGLGIRGDASGGRTMLGVLTALAAVGCMALYAHYYSRLAADSSSLVTLPAVFGAGALMLLLPALTLNSFGQVTPAQWGGLLLLGCGIYVPAYIIQHELLLRRGPLFTTSVALMVPFVVRVCTWGIGQAGPPSPVALGLLIACCIGVRLTLPQPRGLQARTPRP</sequence>
<feature type="transmembrane region" description="Helical" evidence="6">
    <location>
        <begin position="183"/>
        <end position="206"/>
    </location>
</feature>
<dbReference type="GO" id="GO:0016020">
    <property type="term" value="C:membrane"/>
    <property type="evidence" value="ECO:0007669"/>
    <property type="project" value="UniProtKB-SubCell"/>
</dbReference>
<evidence type="ECO:0000256" key="2">
    <source>
        <dbReference type="ARBA" id="ARBA00007362"/>
    </source>
</evidence>
<evidence type="ECO:0000256" key="5">
    <source>
        <dbReference type="ARBA" id="ARBA00023136"/>
    </source>
</evidence>
<feature type="transmembrane region" description="Helical" evidence="6">
    <location>
        <begin position="269"/>
        <end position="287"/>
    </location>
</feature>
<dbReference type="InterPro" id="IPR000620">
    <property type="entry name" value="EamA_dom"/>
</dbReference>
<comment type="subcellular location">
    <subcellularLocation>
        <location evidence="1">Membrane</location>
        <topology evidence="1">Multi-pass membrane protein</topology>
    </subcellularLocation>
</comment>
<keyword evidence="10" id="KW-1185">Reference proteome</keyword>
<reference evidence="9" key="1">
    <citation type="submission" date="2020-02" db="EMBL/GenBank/DDBJ databases">
        <title>A new Streptomyces sp. for controlling soil-borne diseases.</title>
        <authorList>
            <person name="Li X."/>
            <person name="Tian Y."/>
            <person name="Gao K."/>
        </authorList>
    </citation>
    <scope>NUCLEOTIDE SEQUENCE [LARGE SCALE GENOMIC DNA]</scope>
    <source>
        <strain evidence="9">0250</strain>
    </source>
</reference>
<feature type="transmembrane region" description="Helical" evidence="6">
    <location>
        <begin position="153"/>
        <end position="171"/>
    </location>
</feature>
<dbReference type="SUPFAM" id="SSF103481">
    <property type="entry name" value="Multidrug resistance efflux transporter EmrE"/>
    <property type="match status" value="1"/>
</dbReference>
<feature type="domain" description="EamA" evidence="8">
    <location>
        <begin position="2"/>
        <end position="129"/>
    </location>
</feature>
<evidence type="ECO:0000256" key="1">
    <source>
        <dbReference type="ARBA" id="ARBA00004141"/>
    </source>
</evidence>
<feature type="transmembrane region" description="Helical" evidence="6">
    <location>
        <begin position="242"/>
        <end position="263"/>
    </location>
</feature>
<evidence type="ECO:0000313" key="9">
    <source>
        <dbReference type="EMBL" id="NEW72770.1"/>
    </source>
</evidence>
<keyword evidence="7" id="KW-0732">Signal</keyword>
<feature type="signal peptide" evidence="7">
    <location>
        <begin position="1"/>
        <end position="19"/>
    </location>
</feature>
<organism evidence="9 10">
    <name type="scientific">Streptomyces rhizosphaericus</name>
    <dbReference type="NCBI Taxonomy" id="114699"/>
    <lineage>
        <taxon>Bacteria</taxon>
        <taxon>Bacillati</taxon>
        <taxon>Actinomycetota</taxon>
        <taxon>Actinomycetes</taxon>
        <taxon>Kitasatosporales</taxon>
        <taxon>Streptomycetaceae</taxon>
        <taxon>Streptomyces</taxon>
        <taxon>Streptomyces violaceusniger group</taxon>
    </lineage>
</organism>
<dbReference type="PANTHER" id="PTHR32322:SF2">
    <property type="entry name" value="EAMA DOMAIN-CONTAINING PROTEIN"/>
    <property type="match status" value="1"/>
</dbReference>
<dbReference type="RefSeq" id="WP_164429385.1">
    <property type="nucleotide sequence ID" value="NZ_JAAIKT010000024.1"/>
</dbReference>
<evidence type="ECO:0000256" key="7">
    <source>
        <dbReference type="SAM" id="SignalP"/>
    </source>
</evidence>
<gene>
    <name evidence="9" type="ORF">G4H13_20835</name>
</gene>
<dbReference type="PANTHER" id="PTHR32322">
    <property type="entry name" value="INNER MEMBRANE TRANSPORTER"/>
    <property type="match status" value="1"/>
</dbReference>
<evidence type="ECO:0000256" key="4">
    <source>
        <dbReference type="ARBA" id="ARBA00022989"/>
    </source>
</evidence>
<proteinExistence type="inferred from homology"/>
<feature type="transmembrane region" description="Helical" evidence="6">
    <location>
        <begin position="116"/>
        <end position="133"/>
    </location>
</feature>
<dbReference type="InterPro" id="IPR037185">
    <property type="entry name" value="EmrE-like"/>
</dbReference>
<dbReference type="EMBL" id="JAAIKT010000024">
    <property type="protein sequence ID" value="NEW72770.1"/>
    <property type="molecule type" value="Genomic_DNA"/>
</dbReference>
<feature type="transmembrane region" description="Helical" evidence="6">
    <location>
        <begin position="212"/>
        <end position="230"/>
    </location>
</feature>
<name>A0A6G4AHQ2_9ACTN</name>
<keyword evidence="5 6" id="KW-0472">Membrane</keyword>
<dbReference type="Proteomes" id="UP000476310">
    <property type="component" value="Unassembled WGS sequence"/>
</dbReference>
<keyword evidence="4 6" id="KW-1133">Transmembrane helix</keyword>
<comment type="similarity">
    <text evidence="2">Belongs to the EamA transporter family.</text>
</comment>
<evidence type="ECO:0000259" key="8">
    <source>
        <dbReference type="Pfam" id="PF00892"/>
    </source>
</evidence>
<feature type="chain" id="PRO_5039388854" evidence="7">
    <location>
        <begin position="20"/>
        <end position="300"/>
    </location>
</feature>
<accession>A0A6G4AHQ2</accession>
<evidence type="ECO:0000256" key="3">
    <source>
        <dbReference type="ARBA" id="ARBA00022692"/>
    </source>
</evidence>
<evidence type="ECO:0000256" key="6">
    <source>
        <dbReference type="SAM" id="Phobius"/>
    </source>
</evidence>
<dbReference type="AlphaFoldDB" id="A0A6G4AHQ2"/>
<protein>
    <submittedName>
        <fullName evidence="9">DMT family transporter</fullName>
    </submittedName>
</protein>